<keyword evidence="7" id="KW-0653">Protein transport</keyword>
<evidence type="ECO:0000313" key="12">
    <source>
        <dbReference type="Proteomes" id="UP001161423"/>
    </source>
</evidence>
<evidence type="ECO:0000256" key="8">
    <source>
        <dbReference type="ARBA" id="ARBA00022989"/>
    </source>
</evidence>
<dbReference type="PANTHER" id="PTHR38831:SF1">
    <property type="entry name" value="TYPE II SECRETION SYSTEM PROTEIN K-RELATED"/>
    <property type="match status" value="1"/>
</dbReference>
<keyword evidence="4" id="KW-1003">Cell membrane</keyword>
<dbReference type="Gene3D" id="1.10.40.60">
    <property type="entry name" value="EpsJ-like"/>
    <property type="match status" value="1"/>
</dbReference>
<dbReference type="Pfam" id="PF21687">
    <property type="entry name" value="T2SSK_1st"/>
    <property type="match status" value="1"/>
</dbReference>
<evidence type="ECO:0000256" key="3">
    <source>
        <dbReference type="ARBA" id="ARBA00022448"/>
    </source>
</evidence>
<organism evidence="11 12">
    <name type="scientific">Methylophaga thalassica</name>
    <dbReference type="NCBI Taxonomy" id="40223"/>
    <lineage>
        <taxon>Bacteria</taxon>
        <taxon>Pseudomonadati</taxon>
        <taxon>Pseudomonadota</taxon>
        <taxon>Gammaproteobacteria</taxon>
        <taxon>Thiotrichales</taxon>
        <taxon>Piscirickettsiaceae</taxon>
        <taxon>Methylophaga</taxon>
    </lineage>
</organism>
<keyword evidence="3" id="KW-0813">Transport</keyword>
<keyword evidence="9" id="KW-0472">Membrane</keyword>
<reference evidence="11" key="2">
    <citation type="submission" date="2023-01" db="EMBL/GenBank/DDBJ databases">
        <title>Draft genome sequence of Methylophaga thalassica strain NBRC 102424.</title>
        <authorList>
            <person name="Sun Q."/>
            <person name="Mori K."/>
        </authorList>
    </citation>
    <scope>NUCLEOTIDE SEQUENCE</scope>
    <source>
        <strain evidence="11">NBRC 102424</strain>
    </source>
</reference>
<sequence>MSSVKQQGAALLIVLWMIALLMILAVSFSQTMRIETQQIKQQQEALASKYLAMDGVWQVIQALVDERSDRLTNGTRYKMMTDKGTLFLQIQDQNGLLDVNYAPAELITSVLKIKGWSSHAAEQYADQIVDWRDRDSERLPAGAERLHYRSAGRDNSPKNAAFNSLEELRLLLSMDEQNYQKIAPLMTVYSQQSGLNLSVLPVSLYSENERKRLSELPNDQLQRLPAGRCFVIISRAEVKKSVASLKVAVLLNPEQTKDYAILSWQAITGVES</sequence>
<keyword evidence="8" id="KW-1133">Transmembrane helix</keyword>
<dbReference type="InterPro" id="IPR049031">
    <property type="entry name" value="T2SSK_SAM-like_1st"/>
</dbReference>
<comment type="subcellular location">
    <subcellularLocation>
        <location evidence="1">Cell inner membrane</location>
    </subcellularLocation>
</comment>
<keyword evidence="6" id="KW-0812">Transmembrane</keyword>
<evidence type="ECO:0000313" key="11">
    <source>
        <dbReference type="EMBL" id="GLP98844.1"/>
    </source>
</evidence>
<dbReference type="InterPro" id="IPR005628">
    <property type="entry name" value="GspK"/>
</dbReference>
<dbReference type="InterPro" id="IPR038072">
    <property type="entry name" value="GspK_central_sf"/>
</dbReference>
<keyword evidence="12" id="KW-1185">Reference proteome</keyword>
<evidence type="ECO:0000256" key="5">
    <source>
        <dbReference type="ARBA" id="ARBA00022519"/>
    </source>
</evidence>
<comment type="caution">
    <text evidence="11">The sequence shown here is derived from an EMBL/GenBank/DDBJ whole genome shotgun (WGS) entry which is preliminary data.</text>
</comment>
<proteinExistence type="inferred from homology"/>
<evidence type="ECO:0000256" key="6">
    <source>
        <dbReference type="ARBA" id="ARBA00022692"/>
    </source>
</evidence>
<dbReference type="SUPFAM" id="SSF158544">
    <property type="entry name" value="GspK insert domain-like"/>
    <property type="match status" value="1"/>
</dbReference>
<evidence type="ECO:0000256" key="2">
    <source>
        <dbReference type="ARBA" id="ARBA00007246"/>
    </source>
</evidence>
<gene>
    <name evidence="11" type="ORF">GCM10007891_06980</name>
</gene>
<reference evidence="11" key="1">
    <citation type="journal article" date="2014" name="Int. J. Syst. Evol. Microbiol.">
        <title>Complete genome of a new Firmicutes species belonging to the dominant human colonic microbiota ('Ruminococcus bicirculans') reveals two chromosomes and a selective capacity to utilize plant glucans.</title>
        <authorList>
            <consortium name="NISC Comparative Sequencing Program"/>
            <person name="Wegmann U."/>
            <person name="Louis P."/>
            <person name="Goesmann A."/>
            <person name="Henrissat B."/>
            <person name="Duncan S.H."/>
            <person name="Flint H.J."/>
        </authorList>
    </citation>
    <scope>NUCLEOTIDE SEQUENCE</scope>
    <source>
        <strain evidence="11">NBRC 102424</strain>
    </source>
</reference>
<comment type="similarity">
    <text evidence="2">Belongs to the GSP K family.</text>
</comment>
<dbReference type="EMBL" id="BSND01000003">
    <property type="protein sequence ID" value="GLP98844.1"/>
    <property type="molecule type" value="Genomic_DNA"/>
</dbReference>
<dbReference type="RefSeq" id="WP_007145442.1">
    <property type="nucleotide sequence ID" value="NZ_BSND01000003.1"/>
</dbReference>
<accession>A0ABQ5TSB1</accession>
<evidence type="ECO:0000256" key="4">
    <source>
        <dbReference type="ARBA" id="ARBA00022475"/>
    </source>
</evidence>
<evidence type="ECO:0000256" key="1">
    <source>
        <dbReference type="ARBA" id="ARBA00004533"/>
    </source>
</evidence>
<keyword evidence="5" id="KW-0997">Cell inner membrane</keyword>
<dbReference type="Proteomes" id="UP001161423">
    <property type="component" value="Unassembled WGS sequence"/>
</dbReference>
<dbReference type="PANTHER" id="PTHR38831">
    <property type="entry name" value="TYPE II SECRETION SYSTEM PROTEIN K"/>
    <property type="match status" value="1"/>
</dbReference>
<name>A0ABQ5TSB1_9GAMM</name>
<evidence type="ECO:0000256" key="7">
    <source>
        <dbReference type="ARBA" id="ARBA00022927"/>
    </source>
</evidence>
<protein>
    <recommendedName>
        <fullName evidence="10">T2SS protein K first SAM-like domain-containing protein</fullName>
    </recommendedName>
</protein>
<feature type="domain" description="T2SS protein K first SAM-like" evidence="10">
    <location>
        <begin position="103"/>
        <end position="190"/>
    </location>
</feature>
<evidence type="ECO:0000259" key="10">
    <source>
        <dbReference type="Pfam" id="PF21687"/>
    </source>
</evidence>
<evidence type="ECO:0000256" key="9">
    <source>
        <dbReference type="ARBA" id="ARBA00023136"/>
    </source>
</evidence>